<accession>A0AAN9TMT4</accession>
<evidence type="ECO:0000313" key="3">
    <source>
        <dbReference type="Proteomes" id="UP001367676"/>
    </source>
</evidence>
<feature type="compositionally biased region" description="Basic and acidic residues" evidence="1">
    <location>
        <begin position="15"/>
        <end position="25"/>
    </location>
</feature>
<name>A0AAN9TMT4_9HEMI</name>
<evidence type="ECO:0000256" key="1">
    <source>
        <dbReference type="SAM" id="MobiDB-lite"/>
    </source>
</evidence>
<comment type="caution">
    <text evidence="2">The sequence shown here is derived from an EMBL/GenBank/DDBJ whole genome shotgun (WGS) entry which is preliminary data.</text>
</comment>
<dbReference type="EMBL" id="JBBCAQ010000010">
    <property type="protein sequence ID" value="KAK7600823.1"/>
    <property type="molecule type" value="Genomic_DNA"/>
</dbReference>
<sequence>MPMRGAKVLVAATEGEARRRDEDPAAARSRQRNAICEMRNRVAAPPLAYEVRRIQAKTVRTCLNLRPRHVTPPHVTPAAPRQATPRHATPSHASDLLFFPLFAATPKALLTCWLVGWLVGWPPTIGHPSRANQRTHNSRAVVVGSWPEPVQRPGRTGPEWRVRREEATRRGKGAAGF</sequence>
<keyword evidence="3" id="KW-1185">Reference proteome</keyword>
<gene>
    <name evidence="2" type="ORF">V9T40_008264</name>
</gene>
<feature type="region of interest" description="Disordered" evidence="1">
    <location>
        <begin position="68"/>
        <end position="90"/>
    </location>
</feature>
<organism evidence="2 3">
    <name type="scientific">Parthenolecanium corni</name>
    <dbReference type="NCBI Taxonomy" id="536013"/>
    <lineage>
        <taxon>Eukaryota</taxon>
        <taxon>Metazoa</taxon>
        <taxon>Ecdysozoa</taxon>
        <taxon>Arthropoda</taxon>
        <taxon>Hexapoda</taxon>
        <taxon>Insecta</taxon>
        <taxon>Pterygota</taxon>
        <taxon>Neoptera</taxon>
        <taxon>Paraneoptera</taxon>
        <taxon>Hemiptera</taxon>
        <taxon>Sternorrhyncha</taxon>
        <taxon>Coccoidea</taxon>
        <taxon>Coccidae</taxon>
        <taxon>Parthenolecanium</taxon>
    </lineage>
</organism>
<reference evidence="2 3" key="1">
    <citation type="submission" date="2024-03" db="EMBL/GenBank/DDBJ databases">
        <title>Adaptation during the transition from Ophiocordyceps entomopathogen to insect associate is accompanied by gene loss and intensified selection.</title>
        <authorList>
            <person name="Ward C.M."/>
            <person name="Onetto C.A."/>
            <person name="Borneman A.R."/>
        </authorList>
    </citation>
    <scope>NUCLEOTIDE SEQUENCE [LARGE SCALE GENOMIC DNA]</scope>
    <source>
        <strain evidence="2">AWRI1</strain>
        <tissue evidence="2">Single Adult Female</tissue>
    </source>
</reference>
<feature type="region of interest" description="Disordered" evidence="1">
    <location>
        <begin position="1"/>
        <end position="31"/>
    </location>
</feature>
<dbReference type="AlphaFoldDB" id="A0AAN9TMT4"/>
<dbReference type="Proteomes" id="UP001367676">
    <property type="component" value="Unassembled WGS sequence"/>
</dbReference>
<proteinExistence type="predicted"/>
<evidence type="ECO:0000313" key="2">
    <source>
        <dbReference type="EMBL" id="KAK7600823.1"/>
    </source>
</evidence>
<protein>
    <submittedName>
        <fullName evidence="2">Uncharacterized protein</fullName>
    </submittedName>
</protein>